<evidence type="ECO:0000313" key="3">
    <source>
        <dbReference type="Proteomes" id="UP001165080"/>
    </source>
</evidence>
<organism evidence="2 3">
    <name type="scientific">Pleodorina starrii</name>
    <dbReference type="NCBI Taxonomy" id="330485"/>
    <lineage>
        <taxon>Eukaryota</taxon>
        <taxon>Viridiplantae</taxon>
        <taxon>Chlorophyta</taxon>
        <taxon>core chlorophytes</taxon>
        <taxon>Chlorophyceae</taxon>
        <taxon>CS clade</taxon>
        <taxon>Chlamydomonadales</taxon>
        <taxon>Volvocaceae</taxon>
        <taxon>Pleodorina</taxon>
    </lineage>
</organism>
<keyword evidence="3" id="KW-1185">Reference proteome</keyword>
<feature type="compositionally biased region" description="Pro residues" evidence="1">
    <location>
        <begin position="175"/>
        <end position="188"/>
    </location>
</feature>
<reference evidence="2 3" key="1">
    <citation type="journal article" date="2023" name="Commun. Biol.">
        <title>Reorganization of the ancestral sex-determining regions during the evolution of trioecy in Pleodorina starrii.</title>
        <authorList>
            <person name="Takahashi K."/>
            <person name="Suzuki S."/>
            <person name="Kawai-Toyooka H."/>
            <person name="Yamamoto K."/>
            <person name="Hamaji T."/>
            <person name="Ootsuki R."/>
            <person name="Yamaguchi H."/>
            <person name="Kawachi M."/>
            <person name="Higashiyama T."/>
            <person name="Nozaki H."/>
        </authorList>
    </citation>
    <scope>NUCLEOTIDE SEQUENCE [LARGE SCALE GENOMIC DNA]</scope>
    <source>
        <strain evidence="2 3">NIES-4479</strain>
    </source>
</reference>
<feature type="region of interest" description="Disordered" evidence="1">
    <location>
        <begin position="174"/>
        <end position="207"/>
    </location>
</feature>
<comment type="caution">
    <text evidence="2">The sequence shown here is derived from an EMBL/GenBank/DDBJ whole genome shotgun (WGS) entry which is preliminary data.</text>
</comment>
<sequence>MAMRAVNLLGLQAPHRAAAASQISPLCVNERIGAAPVGWRSSCGAALVGPYRLSQQPCSTRCAATASPASPTAWSMDTDCEEVMGRLRDTEQLTNCLGAPLTDEEQRSLIKCLDSARLGVDTCLVDGLPALREHMLSYIEAVSVSQTDDLELVEGAMLLIEQLSLVLGSTAFPPAAAPPPPPPPPPASPTAHAELLQGSGEGQSGAASERFSGQWQVLVTTGGGWPYGRLQYVPIFELLDISEDGRHFRLESKAGQLYTSASGDVTWRREPDHLHYHVTEFRAELFGLALTLPAPTPDNDLRVFAVSPSGATALARSSLGGMQLMGRPL</sequence>
<evidence type="ECO:0000256" key="1">
    <source>
        <dbReference type="SAM" id="MobiDB-lite"/>
    </source>
</evidence>
<dbReference type="AlphaFoldDB" id="A0A9W6F6A8"/>
<name>A0A9W6F6A8_9CHLO</name>
<dbReference type="EMBL" id="BRXU01000021">
    <property type="protein sequence ID" value="GLC58077.1"/>
    <property type="molecule type" value="Genomic_DNA"/>
</dbReference>
<accession>A0A9W6F6A8</accession>
<gene>
    <name evidence="2" type="primary">PLEST009485</name>
    <name evidence="2" type="ORF">PLESTB_001316000</name>
</gene>
<evidence type="ECO:0000313" key="2">
    <source>
        <dbReference type="EMBL" id="GLC58077.1"/>
    </source>
</evidence>
<dbReference type="Proteomes" id="UP001165080">
    <property type="component" value="Unassembled WGS sequence"/>
</dbReference>
<protein>
    <submittedName>
        <fullName evidence="2">Uncharacterized protein</fullName>
    </submittedName>
</protein>
<proteinExistence type="predicted"/>
<feature type="compositionally biased region" description="Low complexity" evidence="1">
    <location>
        <begin position="189"/>
        <end position="207"/>
    </location>
</feature>